<dbReference type="PANTHER" id="PTHR43833">
    <property type="entry name" value="POTASSIUM CHANNEL PROTEIN 2-RELATED-RELATED"/>
    <property type="match status" value="1"/>
</dbReference>
<keyword evidence="1" id="KW-1133">Transmembrane helix</keyword>
<dbReference type="OrthoDB" id="43518at2157"/>
<feature type="transmembrane region" description="Helical" evidence="1">
    <location>
        <begin position="9"/>
        <end position="33"/>
    </location>
</feature>
<dbReference type="PROSITE" id="PS51201">
    <property type="entry name" value="RCK_N"/>
    <property type="match status" value="1"/>
</dbReference>
<dbReference type="InterPro" id="IPR036291">
    <property type="entry name" value="NAD(P)-bd_dom_sf"/>
</dbReference>
<gene>
    <name evidence="4" type="ORF">HZS54_10995</name>
</gene>
<dbReference type="KEGG" id="hpel:HZS54_10995"/>
<dbReference type="EMBL" id="CP058909">
    <property type="protein sequence ID" value="QLH82095.1"/>
    <property type="molecule type" value="Genomic_DNA"/>
</dbReference>
<dbReference type="Proteomes" id="UP000509346">
    <property type="component" value="Chromosome"/>
</dbReference>
<dbReference type="RefSeq" id="WP_179922563.1">
    <property type="nucleotide sequence ID" value="NZ_CP058909.1"/>
</dbReference>
<keyword evidence="1" id="KW-0472">Membrane</keyword>
<evidence type="ECO:0000256" key="1">
    <source>
        <dbReference type="SAM" id="Phobius"/>
    </source>
</evidence>
<evidence type="ECO:0000313" key="4">
    <source>
        <dbReference type="EMBL" id="QLH82095.1"/>
    </source>
</evidence>
<feature type="domain" description="RCK N-terminal" evidence="2">
    <location>
        <begin position="110"/>
        <end position="226"/>
    </location>
</feature>
<protein>
    <submittedName>
        <fullName evidence="4">NAD-binding protein</fullName>
    </submittedName>
</protein>
<proteinExistence type="predicted"/>
<dbReference type="SUPFAM" id="SSF116726">
    <property type="entry name" value="TrkA C-terminal domain-like"/>
    <property type="match status" value="2"/>
</dbReference>
<dbReference type="AlphaFoldDB" id="A0A7D5TCI4"/>
<dbReference type="PROSITE" id="PS51202">
    <property type="entry name" value="RCK_C"/>
    <property type="match status" value="2"/>
</dbReference>
<dbReference type="GO" id="GO:0008324">
    <property type="term" value="F:monoatomic cation transmembrane transporter activity"/>
    <property type="evidence" value="ECO:0007669"/>
    <property type="project" value="InterPro"/>
</dbReference>
<dbReference type="InterPro" id="IPR036721">
    <property type="entry name" value="RCK_C_sf"/>
</dbReference>
<sequence>MSFRSRRTVYYLLLVAVTTLVFTVAYNTGMALWEGHQQPLYRSLEIVIQSFTTTGYGEDAPWQTPQMNALVIAMQLAGIGLILTAVDVFAVPWLRSALTPTAPDAVTDVEDHVIICGHTPRTDAFITELEARDQEYVLVESNHDAAGDLHESGYRVVHGDPEATTTLSNVGIETALAVVTDVTDEINASITLSAREAAPDIRVITLVEDAELAQYHRAAGADDVLSPRQLLGRSLATEIPTAVTTEIDEGVSIDENFELVEVAVAESSELCQQTFVDARLRQRFGVNVIGAWFNGDFESPVDPTDKLTAGTRLLVIGESEQVAALQEATTATVQAFSSQRVVLAGYGDSGQAAYDALHDSHSNLTVLDIEDGDQVDCVGDARDPAVLEEVGITDMAAMVLMVGDDTTAIFTTLIARELNPDLHIVVRANEEPDVEKLYQAGADYVQSLATVSGRMLASTVFEDEEVLVYDRQISVVRLPADGLEGRTLAGAAVRSETGCTVVAIDRGSETITDFDPTTTTFEAGDEVVVAGTDESITRFERRFS</sequence>
<organism evidence="4 5">
    <name type="scientific">Halosimplex pelagicum</name>
    <dbReference type="NCBI Taxonomy" id="869886"/>
    <lineage>
        <taxon>Archaea</taxon>
        <taxon>Methanobacteriati</taxon>
        <taxon>Methanobacteriota</taxon>
        <taxon>Stenosarchaea group</taxon>
        <taxon>Halobacteria</taxon>
        <taxon>Halobacteriales</taxon>
        <taxon>Haloarculaceae</taxon>
        <taxon>Halosimplex</taxon>
    </lineage>
</organism>
<dbReference type="Pfam" id="PF02254">
    <property type="entry name" value="TrkA_N"/>
    <property type="match status" value="2"/>
</dbReference>
<evidence type="ECO:0000313" key="5">
    <source>
        <dbReference type="Proteomes" id="UP000509346"/>
    </source>
</evidence>
<evidence type="ECO:0000259" key="3">
    <source>
        <dbReference type="PROSITE" id="PS51202"/>
    </source>
</evidence>
<feature type="domain" description="RCK C-terminal" evidence="3">
    <location>
        <begin position="461"/>
        <end position="544"/>
    </location>
</feature>
<dbReference type="GeneID" id="56083122"/>
<accession>A0A7D5TCI4</accession>
<dbReference type="Gene3D" id="3.40.50.720">
    <property type="entry name" value="NAD(P)-binding Rossmann-like Domain"/>
    <property type="match status" value="2"/>
</dbReference>
<dbReference type="GO" id="GO:0006813">
    <property type="term" value="P:potassium ion transport"/>
    <property type="evidence" value="ECO:0007669"/>
    <property type="project" value="InterPro"/>
</dbReference>
<dbReference type="InterPro" id="IPR006037">
    <property type="entry name" value="RCK_C"/>
</dbReference>
<name>A0A7D5TCI4_9EURY</name>
<reference evidence="4 5" key="1">
    <citation type="submission" date="2020-07" db="EMBL/GenBank/DDBJ databases">
        <title>Halosimplex litoreum sp. nov. and Halosimplex rubrum sp. nov., isolated from different salt environments.</title>
        <authorList>
            <person name="Cui H."/>
        </authorList>
    </citation>
    <scope>NUCLEOTIDE SEQUENCE [LARGE SCALE GENOMIC DNA]</scope>
    <source>
        <strain evidence="4 5">R2</strain>
    </source>
</reference>
<keyword evidence="5" id="KW-1185">Reference proteome</keyword>
<dbReference type="Gene3D" id="3.30.70.1450">
    <property type="entry name" value="Regulator of K+ conductance, C-terminal domain"/>
    <property type="match status" value="2"/>
</dbReference>
<dbReference type="PANTHER" id="PTHR43833:SF9">
    <property type="entry name" value="POTASSIUM CHANNEL PROTEIN YUGO-RELATED"/>
    <property type="match status" value="1"/>
</dbReference>
<dbReference type="Gene3D" id="1.10.287.70">
    <property type="match status" value="1"/>
</dbReference>
<dbReference type="InterPro" id="IPR050721">
    <property type="entry name" value="Trk_Ktr_HKT_K-transport"/>
</dbReference>
<dbReference type="SUPFAM" id="SSF51735">
    <property type="entry name" value="NAD(P)-binding Rossmann-fold domains"/>
    <property type="match status" value="2"/>
</dbReference>
<keyword evidence="1" id="KW-0812">Transmembrane</keyword>
<dbReference type="Pfam" id="PF02080">
    <property type="entry name" value="TrkA_C"/>
    <property type="match status" value="2"/>
</dbReference>
<dbReference type="SUPFAM" id="SSF81324">
    <property type="entry name" value="Voltage-gated potassium channels"/>
    <property type="match status" value="1"/>
</dbReference>
<feature type="domain" description="RCK C-terminal" evidence="3">
    <location>
        <begin position="247"/>
        <end position="331"/>
    </location>
</feature>
<dbReference type="InterPro" id="IPR003148">
    <property type="entry name" value="RCK_N"/>
</dbReference>
<evidence type="ECO:0000259" key="2">
    <source>
        <dbReference type="PROSITE" id="PS51201"/>
    </source>
</evidence>